<reference evidence="1" key="1">
    <citation type="submission" date="2023-03" db="EMBL/GenBank/DDBJ databases">
        <title>Massive genome expansion in bonnet fungi (Mycena s.s.) driven by repeated elements and novel gene families across ecological guilds.</title>
        <authorList>
            <consortium name="Lawrence Berkeley National Laboratory"/>
            <person name="Harder C.B."/>
            <person name="Miyauchi S."/>
            <person name="Viragh M."/>
            <person name="Kuo A."/>
            <person name="Thoen E."/>
            <person name="Andreopoulos B."/>
            <person name="Lu D."/>
            <person name="Skrede I."/>
            <person name="Drula E."/>
            <person name="Henrissat B."/>
            <person name="Morin E."/>
            <person name="Kohler A."/>
            <person name="Barry K."/>
            <person name="LaButti K."/>
            <person name="Morin E."/>
            <person name="Salamov A."/>
            <person name="Lipzen A."/>
            <person name="Mereny Z."/>
            <person name="Hegedus B."/>
            <person name="Baldrian P."/>
            <person name="Stursova M."/>
            <person name="Weitz H."/>
            <person name="Taylor A."/>
            <person name="Grigoriev I.V."/>
            <person name="Nagy L.G."/>
            <person name="Martin F."/>
            <person name="Kauserud H."/>
        </authorList>
    </citation>
    <scope>NUCLEOTIDE SEQUENCE</scope>
    <source>
        <strain evidence="1">9144</strain>
    </source>
</reference>
<protein>
    <submittedName>
        <fullName evidence="1">Uncharacterized protein</fullName>
    </submittedName>
</protein>
<comment type="caution">
    <text evidence="1">The sequence shown here is derived from an EMBL/GenBank/DDBJ whole genome shotgun (WGS) entry which is preliminary data.</text>
</comment>
<dbReference type="EMBL" id="JARJCW010000119">
    <property type="protein sequence ID" value="KAJ7192494.1"/>
    <property type="molecule type" value="Genomic_DNA"/>
</dbReference>
<name>A0AAD6Y1P0_9AGAR</name>
<gene>
    <name evidence="1" type="ORF">GGX14DRAFT_578063</name>
</gene>
<dbReference type="Proteomes" id="UP001219525">
    <property type="component" value="Unassembled WGS sequence"/>
</dbReference>
<evidence type="ECO:0000313" key="2">
    <source>
        <dbReference type="Proteomes" id="UP001219525"/>
    </source>
</evidence>
<proteinExistence type="predicted"/>
<sequence>MSKISCLRAALAVNYVFNMHPGDRFTSGLDCPHVRSTYGLRMGFTSLRLLATVAHAAHGYILCWAAEDKGELAVIDADTAQAIQYRESKINVMDIEEDDGVDDWNFL</sequence>
<keyword evidence="2" id="KW-1185">Reference proteome</keyword>
<accession>A0AAD6Y1P0</accession>
<organism evidence="1 2">
    <name type="scientific">Mycena pura</name>
    <dbReference type="NCBI Taxonomy" id="153505"/>
    <lineage>
        <taxon>Eukaryota</taxon>
        <taxon>Fungi</taxon>
        <taxon>Dikarya</taxon>
        <taxon>Basidiomycota</taxon>
        <taxon>Agaricomycotina</taxon>
        <taxon>Agaricomycetes</taxon>
        <taxon>Agaricomycetidae</taxon>
        <taxon>Agaricales</taxon>
        <taxon>Marasmiineae</taxon>
        <taxon>Mycenaceae</taxon>
        <taxon>Mycena</taxon>
    </lineage>
</organism>
<dbReference type="AlphaFoldDB" id="A0AAD6Y1P0"/>
<evidence type="ECO:0000313" key="1">
    <source>
        <dbReference type="EMBL" id="KAJ7192494.1"/>
    </source>
</evidence>